<evidence type="ECO:0000313" key="2">
    <source>
        <dbReference type="Proteomes" id="UP000515506"/>
    </source>
</evidence>
<dbReference type="EMBL" id="CP060028">
    <property type="protein sequence ID" value="QND79213.1"/>
    <property type="molecule type" value="Genomic_DNA"/>
</dbReference>
<organism evidence="1 2">
    <name type="scientific">Pseudoxanthomonas mexicana</name>
    <dbReference type="NCBI Taxonomy" id="128785"/>
    <lineage>
        <taxon>Bacteria</taxon>
        <taxon>Pseudomonadati</taxon>
        <taxon>Pseudomonadota</taxon>
        <taxon>Gammaproteobacteria</taxon>
        <taxon>Lysobacterales</taxon>
        <taxon>Lysobacteraceae</taxon>
        <taxon>Pseudoxanthomonas</taxon>
    </lineage>
</organism>
<dbReference type="RefSeq" id="WP_185894580.1">
    <property type="nucleotide sequence ID" value="NZ_CP060028.1"/>
</dbReference>
<sequence>MLSEILDSSLLQAKAARSSLKKLPSRIVGRSPSAKAGEYLENYSQCLINRQIDIFDDTLLLLENERIASACALSRGMIETYAFSRLLGEKISKILDSKSGQESVDACIDITLKFTNSSRFKQSEQKRVASNIFDIADYHLTDEAIKRLLNSLATSEHVLNALRELYADEMKHTNMKESQFEITYDILSEWVHPSQTSIFHQYTSEAHLVPTSYGMVSILDGAKLNCARAMQFIIESKEIHQWLIHLSKEMTKRSVAADSSG</sequence>
<keyword evidence="2" id="KW-1185">Reference proteome</keyword>
<dbReference type="Proteomes" id="UP000515506">
    <property type="component" value="Chromosome"/>
</dbReference>
<dbReference type="Pfam" id="PF18928">
    <property type="entry name" value="DUF5677"/>
    <property type="match status" value="1"/>
</dbReference>
<protein>
    <recommendedName>
        <fullName evidence="3">DUF3102 domain-containing protein</fullName>
    </recommendedName>
</protein>
<reference evidence="1 2" key="1">
    <citation type="submission" date="2020-08" db="EMBL/GenBank/DDBJ databases">
        <title>Streptomycin resistant and MDR strain, P. mexicana.</title>
        <authorList>
            <person name="Ganesh-kumar S."/>
            <person name="Zhe T."/>
            <person name="Yu Z."/>
            <person name="Min Y."/>
        </authorList>
    </citation>
    <scope>NUCLEOTIDE SEQUENCE [LARGE SCALE GENOMIC DNA]</scope>
    <source>
        <strain evidence="1 2">GTZY</strain>
    </source>
</reference>
<dbReference type="InterPro" id="IPR043733">
    <property type="entry name" value="DUF5677"/>
</dbReference>
<evidence type="ECO:0008006" key="3">
    <source>
        <dbReference type="Google" id="ProtNLM"/>
    </source>
</evidence>
<name>A0ABX6R9N3_PSEMX</name>
<proteinExistence type="predicted"/>
<accession>A0ABX6R9N3</accession>
<evidence type="ECO:0000313" key="1">
    <source>
        <dbReference type="EMBL" id="QND79213.1"/>
    </source>
</evidence>
<gene>
    <name evidence="1" type="ORF">H4W19_12685</name>
</gene>